<keyword evidence="2" id="KW-1185">Reference proteome</keyword>
<dbReference type="RefSeq" id="WP_263126142.1">
    <property type="nucleotide sequence ID" value="NZ_CP106753.1"/>
</dbReference>
<organism evidence="1 2">
    <name type="scientific">Chitiniphilus purpureus</name>
    <dbReference type="NCBI Taxonomy" id="2981137"/>
    <lineage>
        <taxon>Bacteria</taxon>
        <taxon>Pseudomonadati</taxon>
        <taxon>Pseudomonadota</taxon>
        <taxon>Betaproteobacteria</taxon>
        <taxon>Neisseriales</taxon>
        <taxon>Chitinibacteraceae</taxon>
        <taxon>Chitiniphilus</taxon>
    </lineage>
</organism>
<dbReference type="InterPro" id="IPR028957">
    <property type="entry name" value="Imm50"/>
</dbReference>
<evidence type="ECO:0000313" key="1">
    <source>
        <dbReference type="EMBL" id="UXY16752.1"/>
    </source>
</evidence>
<reference evidence="1" key="1">
    <citation type="submission" date="2022-10" db="EMBL/GenBank/DDBJ databases">
        <title>Chitiniphilus purpureus sp. nov., a novel chitin-degrading bacterium isolated from crawfish pond sediment.</title>
        <authorList>
            <person name="Li K."/>
        </authorList>
    </citation>
    <scope>NUCLEOTIDE SEQUENCE</scope>
    <source>
        <strain evidence="1">CD1</strain>
    </source>
</reference>
<accession>A0ABY6DQW1</accession>
<gene>
    <name evidence="1" type="ORF">N8I74_06950</name>
</gene>
<name>A0ABY6DQW1_9NEIS</name>
<dbReference type="EMBL" id="CP106753">
    <property type="protein sequence ID" value="UXY16752.1"/>
    <property type="molecule type" value="Genomic_DNA"/>
</dbReference>
<dbReference type="Pfam" id="PF15594">
    <property type="entry name" value="Imm50"/>
    <property type="match status" value="1"/>
</dbReference>
<protein>
    <submittedName>
        <fullName evidence="1">Immunity 50 family protein</fullName>
    </submittedName>
</protein>
<sequence>MVTNYWTDLVLDVNPIRAIYGANPPTLEAVDLHEMVLHRDGPRVLLRFDLQDFPQHPPKKWVDAGFNRVQIQLLISNIQDLLIIGLKPQTRINIIINKDGPLIRLQADNGIVQFNLTGESLIVDKISAYRDASLA</sequence>
<evidence type="ECO:0000313" key="2">
    <source>
        <dbReference type="Proteomes" id="UP001061302"/>
    </source>
</evidence>
<dbReference type="Proteomes" id="UP001061302">
    <property type="component" value="Chromosome"/>
</dbReference>
<proteinExistence type="predicted"/>